<dbReference type="Pfam" id="PF00003">
    <property type="entry name" value="7tm_3"/>
    <property type="match status" value="1"/>
</dbReference>
<feature type="transmembrane region" description="Helical" evidence="10">
    <location>
        <begin position="80"/>
        <end position="97"/>
    </location>
</feature>
<evidence type="ECO:0000256" key="9">
    <source>
        <dbReference type="SAM" id="MobiDB-lite"/>
    </source>
</evidence>
<feature type="domain" description="G-protein coupled receptors family 3 profile" evidence="11">
    <location>
        <begin position="10"/>
        <end position="274"/>
    </location>
</feature>
<keyword evidence="8" id="KW-0807">Transducer</keyword>
<keyword evidence="5" id="KW-0297">G-protein coupled receptor</keyword>
<dbReference type="InterPro" id="IPR017978">
    <property type="entry name" value="GPCR_3_C"/>
</dbReference>
<dbReference type="InterPro" id="IPR017979">
    <property type="entry name" value="GPCR_3_CS"/>
</dbReference>
<dbReference type="InterPro" id="IPR000162">
    <property type="entry name" value="GPCR_3_mtglu_rcpt"/>
</dbReference>
<feature type="transmembrane region" description="Helical" evidence="10">
    <location>
        <begin position="228"/>
        <end position="251"/>
    </location>
</feature>
<accession>A0A1I8FQK0</accession>
<evidence type="ECO:0000256" key="4">
    <source>
        <dbReference type="ARBA" id="ARBA00022989"/>
    </source>
</evidence>
<name>A0A1I8FQK0_9PLAT</name>
<keyword evidence="12" id="KW-1185">Reference proteome</keyword>
<organism evidence="12 13">
    <name type="scientific">Macrostomum lignano</name>
    <dbReference type="NCBI Taxonomy" id="282301"/>
    <lineage>
        <taxon>Eukaryota</taxon>
        <taxon>Metazoa</taxon>
        <taxon>Spiralia</taxon>
        <taxon>Lophotrochozoa</taxon>
        <taxon>Platyhelminthes</taxon>
        <taxon>Rhabditophora</taxon>
        <taxon>Macrostomorpha</taxon>
        <taxon>Macrostomida</taxon>
        <taxon>Macrostomidae</taxon>
        <taxon>Macrostomum</taxon>
    </lineage>
</organism>
<evidence type="ECO:0000256" key="2">
    <source>
        <dbReference type="ARBA" id="ARBA00022475"/>
    </source>
</evidence>
<feature type="transmembrane region" description="Helical" evidence="10">
    <location>
        <begin position="169"/>
        <end position="188"/>
    </location>
</feature>
<feature type="transmembrane region" description="Helical" evidence="10">
    <location>
        <begin position="12"/>
        <end position="36"/>
    </location>
</feature>
<keyword evidence="3 10" id="KW-0812">Transmembrane</keyword>
<dbReference type="PRINTS" id="PR00593">
    <property type="entry name" value="MTABOTROPICR"/>
</dbReference>
<feature type="transmembrane region" description="Helical" evidence="10">
    <location>
        <begin position="123"/>
        <end position="143"/>
    </location>
</feature>
<comment type="subcellular location">
    <subcellularLocation>
        <location evidence="1">Cell membrane</location>
        <topology evidence="1">Multi-pass membrane protein</topology>
    </subcellularLocation>
</comment>
<dbReference type="AlphaFoldDB" id="A0A1I8FQK0"/>
<keyword evidence="7" id="KW-0325">Glycoprotein</keyword>
<dbReference type="GO" id="GO:0005886">
    <property type="term" value="C:plasma membrane"/>
    <property type="evidence" value="ECO:0007669"/>
    <property type="project" value="UniProtKB-SubCell"/>
</dbReference>
<evidence type="ECO:0000256" key="5">
    <source>
        <dbReference type="ARBA" id="ARBA00023040"/>
    </source>
</evidence>
<dbReference type="PRINTS" id="PR00248">
    <property type="entry name" value="GPCRMGR"/>
</dbReference>
<keyword evidence="5" id="KW-0675">Receptor</keyword>
<dbReference type="InterPro" id="IPR000337">
    <property type="entry name" value="GPCR_3"/>
</dbReference>
<keyword evidence="6 10" id="KW-0472">Membrane</keyword>
<proteinExistence type="predicted"/>
<keyword evidence="2" id="KW-1003">Cell membrane</keyword>
<dbReference type="PROSITE" id="PS00981">
    <property type="entry name" value="G_PROTEIN_RECEP_F3_3"/>
    <property type="match status" value="1"/>
</dbReference>
<evidence type="ECO:0000256" key="1">
    <source>
        <dbReference type="ARBA" id="ARBA00004651"/>
    </source>
</evidence>
<reference evidence="13" key="1">
    <citation type="submission" date="2016-11" db="UniProtKB">
        <authorList>
            <consortium name="WormBaseParasite"/>
        </authorList>
    </citation>
    <scope>IDENTIFICATION</scope>
</reference>
<dbReference type="WBParaSite" id="maker-unitig_4268-snap-gene-0.1-mRNA-1">
    <property type="protein sequence ID" value="maker-unitig_4268-snap-gene-0.1-mRNA-1"/>
    <property type="gene ID" value="maker-unitig_4268-snap-gene-0.1"/>
</dbReference>
<sequence length="304" mass="34493">VQYMQWTSWYAIVPIILSTMGILSTSFIIATFVRYNETPLVKASGRELSYLLLSGCLVCYLMTFLLITKPTGFTCALQRIGIGLGFAMIYASLLTKTNRIAESLRQRVEAPSDRRFISPKSQLLIAGALISVQLACTLIWLVLSHPGTRIHHPQRLESILRCKIDDKSFLVSLFYNMILIMVCTYYAIKTRRIPENFNESKFIGFTMYTTCIIWLAFVPLFFGTHSSFEVQITTLCVSISLSASVALACLFTPKIYIIFFQPEKNVRKLTMNSKSLQKTGVEQCANHTKNRRRTRSNTTGIDNE</sequence>
<evidence type="ECO:0000313" key="12">
    <source>
        <dbReference type="Proteomes" id="UP000095280"/>
    </source>
</evidence>
<dbReference type="PROSITE" id="PS50259">
    <property type="entry name" value="G_PROTEIN_RECEP_F3_4"/>
    <property type="match status" value="1"/>
</dbReference>
<keyword evidence="4 10" id="KW-1133">Transmembrane helix</keyword>
<evidence type="ECO:0000256" key="8">
    <source>
        <dbReference type="ARBA" id="ARBA00023224"/>
    </source>
</evidence>
<evidence type="ECO:0000256" key="6">
    <source>
        <dbReference type="ARBA" id="ARBA00023136"/>
    </source>
</evidence>
<evidence type="ECO:0000256" key="10">
    <source>
        <dbReference type="SAM" id="Phobius"/>
    </source>
</evidence>
<feature type="transmembrane region" description="Helical" evidence="10">
    <location>
        <begin position="200"/>
        <end position="222"/>
    </location>
</feature>
<feature type="transmembrane region" description="Helical" evidence="10">
    <location>
        <begin position="48"/>
        <end position="68"/>
    </location>
</feature>
<evidence type="ECO:0000256" key="3">
    <source>
        <dbReference type="ARBA" id="ARBA00022692"/>
    </source>
</evidence>
<dbReference type="PANTHER" id="PTHR24060">
    <property type="entry name" value="METABOTROPIC GLUTAMATE RECEPTOR"/>
    <property type="match status" value="1"/>
</dbReference>
<evidence type="ECO:0000313" key="13">
    <source>
        <dbReference type="WBParaSite" id="maker-unitig_4268-snap-gene-0.1-mRNA-1"/>
    </source>
</evidence>
<dbReference type="InterPro" id="IPR050726">
    <property type="entry name" value="mGluR"/>
</dbReference>
<evidence type="ECO:0000256" key="7">
    <source>
        <dbReference type="ARBA" id="ARBA00023180"/>
    </source>
</evidence>
<dbReference type="Proteomes" id="UP000095280">
    <property type="component" value="Unplaced"/>
</dbReference>
<protein>
    <submittedName>
        <fullName evidence="13">G_PROTEIN_RECEP_F3_4 domain-containing protein</fullName>
    </submittedName>
</protein>
<dbReference type="GO" id="GO:0004930">
    <property type="term" value="F:G protein-coupled receptor activity"/>
    <property type="evidence" value="ECO:0007669"/>
    <property type="project" value="UniProtKB-KW"/>
</dbReference>
<feature type="region of interest" description="Disordered" evidence="9">
    <location>
        <begin position="282"/>
        <end position="304"/>
    </location>
</feature>
<evidence type="ECO:0000259" key="11">
    <source>
        <dbReference type="PROSITE" id="PS50259"/>
    </source>
</evidence>